<dbReference type="GO" id="GO:0010774">
    <property type="term" value="P:meiotic strand invasion involved in reciprocal meiotic recombination"/>
    <property type="evidence" value="ECO:0007669"/>
    <property type="project" value="TreeGrafter"/>
</dbReference>
<feature type="domain" description="Homologous-pairing protein 2 winged helix" evidence="9">
    <location>
        <begin position="13"/>
        <end position="69"/>
    </location>
</feature>
<evidence type="ECO:0000256" key="3">
    <source>
        <dbReference type="ARBA" id="ARBA00016093"/>
    </source>
</evidence>
<name>A0A0A6Z4H2_TRIFO</name>
<evidence type="ECO:0000256" key="8">
    <source>
        <dbReference type="SAM" id="Coils"/>
    </source>
</evidence>
<evidence type="ECO:0000256" key="7">
    <source>
        <dbReference type="ARBA" id="ARBA00023254"/>
    </source>
</evidence>
<dbReference type="GO" id="GO:0003690">
    <property type="term" value="F:double-stranded DNA binding"/>
    <property type="evidence" value="ECO:0007669"/>
    <property type="project" value="TreeGrafter"/>
</dbReference>
<evidence type="ECO:0000256" key="6">
    <source>
        <dbReference type="ARBA" id="ARBA00023242"/>
    </source>
</evidence>
<sequence length="222" mass="25498">MPPKSKADPSHDILQLIKDKNRPFSAQTLVDELHGEYGLAVVKKAVDQLATENKCSCKVSGKAKLYFANQEGLPVASPEQLEQMDANLENLREQIISLKEKVESLRTRRNQLANTKPFPELVQYRQDIEQQVQKEEQRRDELIALAEGITPEDAQKFQKDYNDRCAQWKARRGKCMEIIDQLSEGCGKKPAELIAEMELETDEALGLKLEYKDKRYTVYEEQ</sequence>
<evidence type="ECO:0000313" key="11">
    <source>
        <dbReference type="EMBL" id="AEW27321.1"/>
    </source>
</evidence>
<dbReference type="PANTHER" id="PTHR15938:SF0">
    <property type="entry name" value="HOMOLOGOUS-PAIRING PROTEIN 2 HOMOLOG"/>
    <property type="match status" value="1"/>
</dbReference>
<dbReference type="Pfam" id="PF18517">
    <property type="entry name" value="LZ3wCH"/>
    <property type="match status" value="1"/>
</dbReference>
<comment type="similarity">
    <text evidence="2">Belongs to the HOP2 family.</text>
</comment>
<dbReference type="InterPro" id="IPR040661">
    <property type="entry name" value="LZ3wCH"/>
</dbReference>
<dbReference type="AlphaFoldDB" id="A0A0A6Z4H2"/>
<dbReference type="GO" id="GO:0120231">
    <property type="term" value="C:DNA recombinase auxiliary factor complex"/>
    <property type="evidence" value="ECO:0007669"/>
    <property type="project" value="TreeGrafter"/>
</dbReference>
<evidence type="ECO:0000256" key="5">
    <source>
        <dbReference type="ARBA" id="ARBA00023172"/>
    </source>
</evidence>
<dbReference type="PANTHER" id="PTHR15938">
    <property type="entry name" value="TBP-1 INTERACTING PROTEIN"/>
    <property type="match status" value="1"/>
</dbReference>
<dbReference type="Pfam" id="PF07106">
    <property type="entry name" value="WHD_TBPIP"/>
    <property type="match status" value="1"/>
</dbReference>
<keyword evidence="7" id="KW-0469">Meiosis</keyword>
<accession>A0A0A6Z4H2</accession>
<evidence type="ECO:0000256" key="2">
    <source>
        <dbReference type="ARBA" id="ARBA00007922"/>
    </source>
</evidence>
<dbReference type="InterPro" id="IPR036388">
    <property type="entry name" value="WH-like_DNA-bd_sf"/>
</dbReference>
<dbReference type="GO" id="GO:0000709">
    <property type="term" value="P:meiotic joint molecule formation"/>
    <property type="evidence" value="ECO:0007669"/>
    <property type="project" value="TreeGrafter"/>
</dbReference>
<dbReference type="GO" id="GO:0120230">
    <property type="term" value="F:recombinase activator activity"/>
    <property type="evidence" value="ECO:0007669"/>
    <property type="project" value="TreeGrafter"/>
</dbReference>
<reference evidence="11" key="1">
    <citation type="submission" date="2011-01" db="EMBL/GenBank/DDBJ databases">
        <title>Trichomonas vaginalis, Pentatrichomonas hominis and Tritrichomonas foetus meiosis-specific genes are less variable than housekeeping or mismatch repair genes.</title>
        <authorList>
            <person name="Malik S.-B."/>
            <person name="Conrad M.D."/>
            <person name="Sullivan S.A."/>
            <person name="Jelcic M.J."/>
            <person name="Carlton J.M."/>
        </authorList>
    </citation>
    <scope>NUCLEOTIDE SEQUENCE</scope>
    <source>
        <strain evidence="11">KV1</strain>
    </source>
</reference>
<proteinExistence type="inferred from homology"/>
<comment type="subcellular location">
    <subcellularLocation>
        <location evidence="1">Nucleus</location>
    </subcellularLocation>
</comment>
<dbReference type="Gene3D" id="1.10.10.10">
    <property type="entry name" value="Winged helix-like DNA-binding domain superfamily/Winged helix DNA-binding domain"/>
    <property type="match status" value="1"/>
</dbReference>
<keyword evidence="6" id="KW-0539">Nucleus</keyword>
<dbReference type="InterPro" id="IPR010776">
    <property type="entry name" value="Hop2_WH_dom"/>
</dbReference>
<keyword evidence="5" id="KW-0233">DNA recombination</keyword>
<keyword evidence="4 8" id="KW-0175">Coiled coil</keyword>
<evidence type="ECO:0000259" key="9">
    <source>
        <dbReference type="Pfam" id="PF07106"/>
    </source>
</evidence>
<dbReference type="VEuPathDB" id="TrichDB:TRFO_02249"/>
<dbReference type="GO" id="GO:0007129">
    <property type="term" value="P:homologous chromosome pairing at meiosis"/>
    <property type="evidence" value="ECO:0007669"/>
    <property type="project" value="TreeGrafter"/>
</dbReference>
<dbReference type="GO" id="GO:0000794">
    <property type="term" value="C:condensed nuclear chromosome"/>
    <property type="evidence" value="ECO:0007669"/>
    <property type="project" value="TreeGrafter"/>
</dbReference>
<organism evidence="11">
    <name type="scientific">Tritrichomonas foetus</name>
    <name type="common">Trichomonas foetus</name>
    <name type="synonym">Tritrichomonas suis</name>
    <dbReference type="NCBI Taxonomy" id="56690"/>
    <lineage>
        <taxon>Eukaryota</taxon>
        <taxon>Metamonada</taxon>
        <taxon>Parabasalia</taxon>
        <taxon>Tritrichomonadida</taxon>
        <taxon>Tritrichomonadidae</taxon>
        <taxon>Tritrichomonas</taxon>
    </lineage>
</organism>
<feature type="domain" description="Leucine zipper with capping helix" evidence="10">
    <location>
        <begin position="149"/>
        <end position="204"/>
    </location>
</feature>
<evidence type="ECO:0000259" key="10">
    <source>
        <dbReference type="Pfam" id="PF18517"/>
    </source>
</evidence>
<dbReference type="EMBL" id="JF298006">
    <property type="protein sequence ID" value="AEW27321.1"/>
    <property type="molecule type" value="Genomic_DNA"/>
</dbReference>
<feature type="coiled-coil region" evidence="8">
    <location>
        <begin position="81"/>
        <end position="145"/>
    </location>
</feature>
<evidence type="ECO:0000256" key="4">
    <source>
        <dbReference type="ARBA" id="ARBA00023054"/>
    </source>
</evidence>
<protein>
    <recommendedName>
        <fullName evidence="3">Homologous-pairing protein 2 homolog</fullName>
    </recommendedName>
</protein>
<evidence type="ECO:0000256" key="1">
    <source>
        <dbReference type="ARBA" id="ARBA00004123"/>
    </source>
</evidence>